<proteinExistence type="predicted"/>
<gene>
    <name evidence="2" type="ORF">AA309_13765</name>
</gene>
<keyword evidence="3" id="KW-1185">Reference proteome</keyword>
<dbReference type="STRING" id="1225564.AA309_13765"/>
<dbReference type="PATRIC" id="fig|1225564.3.peg.3607"/>
<dbReference type="Proteomes" id="UP000035489">
    <property type="component" value="Unassembled WGS sequence"/>
</dbReference>
<sequence length="182" mass="20448">MYPRIEVADEKRQQAYLYYAGHPKLTLNDIAAYLGVSMSTFVRLRQRWAWPPRHAALAQNELSKAAKDPTDVPAGRTAAATSLRKAAQSLARATRSQINALMEQQRSGCVEDHDRTARTLASYAKTLTTARALLEQEGSRLDETEHQDETPRSLHELRDELARHLERVIAEEEARGSDGLLI</sequence>
<dbReference type="AlphaFoldDB" id="A0A0H1RBY5"/>
<dbReference type="OrthoDB" id="8020051at2"/>
<dbReference type="EMBL" id="LCYG01000032">
    <property type="protein sequence ID" value="KLK92723.1"/>
    <property type="molecule type" value="Genomic_DNA"/>
</dbReference>
<evidence type="ECO:0000256" key="1">
    <source>
        <dbReference type="SAM" id="MobiDB-lite"/>
    </source>
</evidence>
<evidence type="ECO:0000313" key="3">
    <source>
        <dbReference type="Proteomes" id="UP000035489"/>
    </source>
</evidence>
<dbReference type="RefSeq" id="WP_047189544.1">
    <property type="nucleotide sequence ID" value="NZ_LCYG01000032.1"/>
</dbReference>
<name>A0A0H1RBY5_9HYPH</name>
<feature type="compositionally biased region" description="Basic and acidic residues" evidence="1">
    <location>
        <begin position="137"/>
        <end position="154"/>
    </location>
</feature>
<reference evidence="2 3" key="1">
    <citation type="submission" date="2015-05" db="EMBL/GenBank/DDBJ databases">
        <title>Draft genome sequence of Microvirga vignae strain BR3299, a novel nitrogen fixing bacteria isolated from Brazil semi-aired region.</title>
        <authorList>
            <person name="Zilli J.E."/>
            <person name="Passos S.R."/>
            <person name="Leite J."/>
            <person name="Baldani J.I."/>
            <person name="Xavier G.R."/>
            <person name="Rumjaneck N.G."/>
            <person name="Simoes-Araujo J.L."/>
        </authorList>
    </citation>
    <scope>NUCLEOTIDE SEQUENCE [LARGE SCALE GENOMIC DNA]</scope>
    <source>
        <strain evidence="2 3">BR3299</strain>
    </source>
</reference>
<evidence type="ECO:0000313" key="2">
    <source>
        <dbReference type="EMBL" id="KLK92723.1"/>
    </source>
</evidence>
<feature type="region of interest" description="Disordered" evidence="1">
    <location>
        <begin position="135"/>
        <end position="154"/>
    </location>
</feature>
<accession>A0A0H1RBY5</accession>
<organism evidence="2 3">
    <name type="scientific">Microvirga vignae</name>
    <dbReference type="NCBI Taxonomy" id="1225564"/>
    <lineage>
        <taxon>Bacteria</taxon>
        <taxon>Pseudomonadati</taxon>
        <taxon>Pseudomonadota</taxon>
        <taxon>Alphaproteobacteria</taxon>
        <taxon>Hyphomicrobiales</taxon>
        <taxon>Methylobacteriaceae</taxon>
        <taxon>Microvirga</taxon>
    </lineage>
</organism>
<protein>
    <submittedName>
        <fullName evidence="2">Uncharacterized protein</fullName>
    </submittedName>
</protein>
<comment type="caution">
    <text evidence="2">The sequence shown here is derived from an EMBL/GenBank/DDBJ whole genome shotgun (WGS) entry which is preliminary data.</text>
</comment>